<dbReference type="InterPro" id="IPR034139">
    <property type="entry name" value="TOPRIM_OLD"/>
</dbReference>
<dbReference type="Gene3D" id="3.40.50.300">
    <property type="entry name" value="P-loop containing nucleotide triphosphate hydrolases"/>
    <property type="match status" value="1"/>
</dbReference>
<dbReference type="Pfam" id="PF13175">
    <property type="entry name" value="AAA_15"/>
    <property type="match status" value="2"/>
</dbReference>
<dbReference type="EMBL" id="WTVN01000002">
    <property type="protein sequence ID" value="NMG42653.1"/>
    <property type="molecule type" value="Genomic_DNA"/>
</dbReference>
<dbReference type="InterPro" id="IPR051396">
    <property type="entry name" value="Bact_Antivir_Def_Nuclease"/>
</dbReference>
<dbReference type="SUPFAM" id="SSF52540">
    <property type="entry name" value="P-loop containing nucleoside triphosphate hydrolases"/>
    <property type="match status" value="1"/>
</dbReference>
<organism evidence="3 4">
    <name type="scientific">Aromatoleum toluvorans</name>
    <dbReference type="NCBI Taxonomy" id="92002"/>
    <lineage>
        <taxon>Bacteria</taxon>
        <taxon>Pseudomonadati</taxon>
        <taxon>Pseudomonadota</taxon>
        <taxon>Betaproteobacteria</taxon>
        <taxon>Rhodocyclales</taxon>
        <taxon>Rhodocyclaceae</taxon>
        <taxon>Aromatoleum</taxon>
    </lineage>
</organism>
<dbReference type="Pfam" id="PF20469">
    <property type="entry name" value="OLD-like_TOPRIM"/>
    <property type="match status" value="1"/>
</dbReference>
<reference evidence="3 4" key="1">
    <citation type="submission" date="2019-12" db="EMBL/GenBank/DDBJ databases">
        <title>Comparative genomics gives insights into the taxonomy of the Azoarcus-Aromatoleum group and reveals separate origins of nif in the plant-associated Azoarcus and non-plant-associated Aromatoleum sub-groups.</title>
        <authorList>
            <person name="Lafos M."/>
            <person name="Maluk M."/>
            <person name="Batista M."/>
            <person name="Junghare M."/>
            <person name="Carmona M."/>
            <person name="Faoro H."/>
            <person name="Cruz L.M."/>
            <person name="Battistoni F."/>
            <person name="De Souza E."/>
            <person name="Pedrosa F."/>
            <person name="Chen W.-M."/>
            <person name="Poole P.S."/>
            <person name="Dixon R.A."/>
            <person name="James E.K."/>
        </authorList>
    </citation>
    <scope>NUCLEOTIDE SEQUENCE [LARGE SCALE GENOMIC DNA]</scope>
    <source>
        <strain evidence="3 4">Td21</strain>
    </source>
</reference>
<feature type="domain" description="OLD protein-like TOPRIM" evidence="2">
    <location>
        <begin position="511"/>
        <end position="575"/>
    </location>
</feature>
<dbReference type="PANTHER" id="PTHR43581:SF2">
    <property type="entry name" value="EXCINUCLEASE ATPASE SUBUNIT"/>
    <property type="match status" value="1"/>
</dbReference>
<evidence type="ECO:0000313" key="3">
    <source>
        <dbReference type="EMBL" id="NMG42653.1"/>
    </source>
</evidence>
<feature type="domain" description="Endonuclease GajA/Old nuclease/RecF-like AAA" evidence="1">
    <location>
        <begin position="17"/>
        <end position="64"/>
    </location>
</feature>
<protein>
    <submittedName>
        <fullName evidence="3">AAA family ATPase</fullName>
    </submittedName>
</protein>
<dbReference type="InterPro" id="IPR027417">
    <property type="entry name" value="P-loop_NTPase"/>
</dbReference>
<evidence type="ECO:0000259" key="1">
    <source>
        <dbReference type="Pfam" id="PF13175"/>
    </source>
</evidence>
<name>A0ABX1PU29_9RHOO</name>
<sequence length="765" mass="84582">MSEPWAKPHLAPIVSLSCIELSRFRRLAQTRVQIDKKATVLVGANNSGKTSILIAIRNFLAASQVFGAFDISLDQWPALRALGSEWEKLTEDPASAAGDVEKWKEQLATLLGSMPTLDLWFDAQPGSYNLVAPFITSLNWDGGAVGVRLRLEPASSVEDLQRLAWRYREARHPVKDFKKQAHAWPVDLIDYWLRHPADLGCILVYRLDPALGPLANPPAGAPQGLSPKAAAVDRTKLSKLLRVDFVAAQRGFGTEEAESRSSSGTHRVGLFSNQLLKYARQHLNIATTGHGHQPELIAAIAQAQEDLDARIKVALTPSIEHVKKLGYPTLHDPQEIHFRTRIQTGDLLDHSTAVQYRLDDAQADIYLPEYSIGLGYQNLQSLSYQLVSFRDSRLKPSEGSPAAVHLVLVEEPEAHLHVQVQRIFPQRASELISPTAPEHAHLSSQLVISTHASHLAHAENFDRLRYVRRIPSPAGAMPCSDVIDLATAFGTDKETRTFAERYFRVQHTDLLFADAAIFVEGAAERMLVPLFIERDFQKLDKRYISFLDLGGRHAHRLRPLVERLGIPTVVITDVDPVEVTKDANGKTVRKAAAIVDPKGLECGNDTLNGWHPKKKELHLLAEPAEADQTWSNGNGGRVRFAWQVPVPKNGPWPSSFEDSLILTNLDWFKAIGQETGKKPAAGEVALPKVIGPLRVVVDTVLAEPDPAALCKELHAMLREKFAKAEFATTMFERISMGDKFACPAYIADALAWLDKELAPSKTGPV</sequence>
<dbReference type="RefSeq" id="WP_169254564.1">
    <property type="nucleotide sequence ID" value="NZ_WTVN01000002.1"/>
</dbReference>
<accession>A0ABX1PU29</accession>
<proteinExistence type="predicted"/>
<dbReference type="PANTHER" id="PTHR43581">
    <property type="entry name" value="ATP/GTP PHOSPHATASE"/>
    <property type="match status" value="1"/>
</dbReference>
<dbReference type="InterPro" id="IPR041685">
    <property type="entry name" value="AAA_GajA/Old/RecF-like"/>
</dbReference>
<keyword evidence="4" id="KW-1185">Reference proteome</keyword>
<dbReference type="Proteomes" id="UP000623795">
    <property type="component" value="Unassembled WGS sequence"/>
</dbReference>
<gene>
    <name evidence="3" type="ORF">GPA22_02750</name>
</gene>
<feature type="domain" description="Endonuclease GajA/Old nuclease/RecF-like AAA" evidence="1">
    <location>
        <begin position="279"/>
        <end position="456"/>
    </location>
</feature>
<evidence type="ECO:0000259" key="2">
    <source>
        <dbReference type="Pfam" id="PF20469"/>
    </source>
</evidence>
<dbReference type="CDD" id="cd01026">
    <property type="entry name" value="TOPRIM_OLD"/>
    <property type="match status" value="1"/>
</dbReference>
<dbReference type="PROSITE" id="PS51257">
    <property type="entry name" value="PROKAR_LIPOPROTEIN"/>
    <property type="match status" value="1"/>
</dbReference>
<evidence type="ECO:0000313" key="4">
    <source>
        <dbReference type="Proteomes" id="UP000623795"/>
    </source>
</evidence>
<comment type="caution">
    <text evidence="3">The sequence shown here is derived from an EMBL/GenBank/DDBJ whole genome shotgun (WGS) entry which is preliminary data.</text>
</comment>